<feature type="binding site" evidence="6">
    <location>
        <position position="155"/>
    </location>
    <ligand>
        <name>FAD</name>
        <dbReference type="ChEBI" id="CHEBI:57692"/>
    </ligand>
</feature>
<evidence type="ECO:0000256" key="2">
    <source>
        <dbReference type="ARBA" id="ARBA00022630"/>
    </source>
</evidence>
<evidence type="ECO:0000256" key="6">
    <source>
        <dbReference type="PIRSR" id="PIRSR000101-1"/>
    </source>
</evidence>
<keyword evidence="3 5" id="KW-0274">FAD</keyword>
<feature type="domain" description="FAD-binding PCMH-type" evidence="7">
    <location>
        <begin position="38"/>
        <end position="208"/>
    </location>
</feature>
<dbReference type="PROSITE" id="PS51387">
    <property type="entry name" value="FAD_PCMH"/>
    <property type="match status" value="1"/>
</dbReference>
<dbReference type="KEGG" id="pxi:J5O05_16020"/>
<evidence type="ECO:0000313" key="8">
    <source>
        <dbReference type="EMBL" id="QTH71274.1"/>
    </source>
</evidence>
<dbReference type="InterPro" id="IPR015409">
    <property type="entry name" value="Lactate_DH_C"/>
</dbReference>
<feature type="binding site" evidence="6">
    <location>
        <begin position="80"/>
        <end position="81"/>
    </location>
    <ligand>
        <name>FAD</name>
        <dbReference type="ChEBI" id="CHEBI:57692"/>
    </ligand>
</feature>
<dbReference type="Gene3D" id="3.30.465.10">
    <property type="match status" value="1"/>
</dbReference>
<dbReference type="GO" id="GO:0071949">
    <property type="term" value="F:FAD binding"/>
    <property type="evidence" value="ECO:0007669"/>
    <property type="project" value="InterPro"/>
</dbReference>
<dbReference type="PIRSF" id="PIRSF000101">
    <property type="entry name" value="D-lactate_dh"/>
    <property type="match status" value="1"/>
</dbReference>
<comment type="cofactor">
    <cofactor evidence="1 5 6">
        <name>FAD</name>
        <dbReference type="ChEBI" id="CHEBI:57692"/>
    </cofactor>
</comment>
<dbReference type="PANTHER" id="PTHR43716:SF1">
    <property type="entry name" value="D-2-HYDROXYGLUTARATE DEHYDROGENASE, MITOCHONDRIAL"/>
    <property type="match status" value="1"/>
</dbReference>
<evidence type="ECO:0000256" key="5">
    <source>
        <dbReference type="PIRNR" id="PIRNR000101"/>
    </source>
</evidence>
<dbReference type="GO" id="GO:0102029">
    <property type="term" value="F:D-lactate dehydrogenase (quinone) activity"/>
    <property type="evidence" value="ECO:0007669"/>
    <property type="project" value="UniProtKB-EC"/>
</dbReference>
<feature type="binding site" evidence="6">
    <location>
        <position position="252"/>
    </location>
    <ligand>
        <name>FAD</name>
        <dbReference type="ChEBI" id="CHEBI:57692"/>
    </ligand>
</feature>
<proteinExistence type="predicted"/>
<reference evidence="8" key="1">
    <citation type="submission" date="2021-03" db="EMBL/GenBank/DDBJ databases">
        <title>Complete Genome of Pseudoalteromonas xiamenensis STKMTI.2, a new potential marine bacterium producing anti-Vibrio compounds.</title>
        <authorList>
            <person name="Handayani D.P."/>
            <person name="Isnansetyo A."/>
            <person name="Istiqomah I."/>
            <person name="Jumina J."/>
        </authorList>
    </citation>
    <scope>NUCLEOTIDE SEQUENCE</scope>
    <source>
        <strain evidence="8">STKMTI.2</strain>
    </source>
</reference>
<dbReference type="InterPro" id="IPR006094">
    <property type="entry name" value="Oxid_FAD_bind_N"/>
</dbReference>
<comment type="function">
    <text evidence="5">Catalyzes the oxidation of D-lactate to pyruvate.</text>
</comment>
<dbReference type="RefSeq" id="WP_208842915.1">
    <property type="nucleotide sequence ID" value="NZ_CP072133.1"/>
</dbReference>
<keyword evidence="2 5" id="KW-0285">Flavoprotein</keyword>
<dbReference type="GO" id="GO:0048038">
    <property type="term" value="F:quinone binding"/>
    <property type="evidence" value="ECO:0007669"/>
    <property type="project" value="UniProtKB-KW"/>
</dbReference>
<feature type="binding site" evidence="6">
    <location>
        <begin position="72"/>
        <end position="76"/>
    </location>
    <ligand>
        <name>FAD</name>
        <dbReference type="ChEBI" id="CHEBI:57692"/>
    </ligand>
</feature>
<feature type="binding site" evidence="6">
    <location>
        <position position="257"/>
    </location>
    <ligand>
        <name>FAD</name>
        <dbReference type="ChEBI" id="CHEBI:57692"/>
    </ligand>
</feature>
<evidence type="ECO:0000256" key="4">
    <source>
        <dbReference type="ARBA" id="ARBA00023002"/>
    </source>
</evidence>
<dbReference type="Gene3D" id="3.30.1370.20">
    <property type="entry name" value="D-lactate dehydrogenase, cap domain, subdomain 2"/>
    <property type="match status" value="1"/>
</dbReference>
<evidence type="ECO:0000256" key="3">
    <source>
        <dbReference type="ARBA" id="ARBA00022827"/>
    </source>
</evidence>
<dbReference type="InterPro" id="IPR016172">
    <property type="entry name" value="D-lactate_DH_C-sub1"/>
</dbReference>
<dbReference type="InterPro" id="IPR016167">
    <property type="entry name" value="FAD-bd_PCMH_sub1"/>
</dbReference>
<dbReference type="NCBIfam" id="NF008387">
    <property type="entry name" value="PRK11183.1"/>
    <property type="match status" value="1"/>
</dbReference>
<dbReference type="SUPFAM" id="SSF56176">
    <property type="entry name" value="FAD-binding/transporter-associated domain-like"/>
    <property type="match status" value="1"/>
</dbReference>
<dbReference type="InterPro" id="IPR016169">
    <property type="entry name" value="FAD-bd_PCMH_sub2"/>
</dbReference>
<name>A0A975HKR9_9GAMM</name>
<dbReference type="EC" id="1.1.5.12" evidence="5"/>
<dbReference type="InterPro" id="IPR051264">
    <property type="entry name" value="FAD-oxidored/transferase_4"/>
</dbReference>
<dbReference type="Pfam" id="PF09330">
    <property type="entry name" value="Lact-deh-memb"/>
    <property type="match status" value="1"/>
</dbReference>
<dbReference type="GO" id="GO:0006089">
    <property type="term" value="P:lactate metabolic process"/>
    <property type="evidence" value="ECO:0007669"/>
    <property type="project" value="InterPro"/>
</dbReference>
<dbReference type="InterPro" id="IPR012256">
    <property type="entry name" value="D_lactate_DH"/>
</dbReference>
<dbReference type="SUPFAM" id="SSF55103">
    <property type="entry name" value="FAD-linked oxidases, C-terminal domain"/>
    <property type="match status" value="1"/>
</dbReference>
<dbReference type="GO" id="GO:0005886">
    <property type="term" value="C:plasma membrane"/>
    <property type="evidence" value="ECO:0007669"/>
    <property type="project" value="InterPro"/>
</dbReference>
<dbReference type="GO" id="GO:0055085">
    <property type="term" value="P:transmembrane transport"/>
    <property type="evidence" value="ECO:0007669"/>
    <property type="project" value="InterPro"/>
</dbReference>
<protein>
    <recommendedName>
        <fullName evidence="5">D-lactate dehydrogenase</fullName>
        <ecNumber evidence="5">1.1.5.12</ecNumber>
    </recommendedName>
</protein>
<evidence type="ECO:0000256" key="1">
    <source>
        <dbReference type="ARBA" id="ARBA00001974"/>
    </source>
</evidence>
<keyword evidence="9" id="KW-1185">Reference proteome</keyword>
<comment type="catalytic activity">
    <reaction evidence="5">
        <text>(R)-lactate + a quinone = a quinol + pyruvate</text>
        <dbReference type="Rhea" id="RHEA:51468"/>
        <dbReference type="ChEBI" id="CHEBI:15361"/>
        <dbReference type="ChEBI" id="CHEBI:16004"/>
        <dbReference type="ChEBI" id="CHEBI:24646"/>
        <dbReference type="ChEBI" id="CHEBI:132124"/>
        <dbReference type="EC" id="1.1.5.12"/>
    </reaction>
</comment>
<sequence length="563" mass="63273">MHIAQKDLFRQLEVVVGKSNLLKSPRKIAPYVKGFREGQGKAIAVVKPQSLLELWQTLEILVPANVAIIMQAANTGLTGGSTPHEACDRDAVIISTLALDDIHLLESHNQFIAFPGASLFKLEKTLDPLGRVPHSVIGSSCIGASIVGGVCNNSGGALVERGPAYTELSLYARVDEHGELQLVNDLDVDLGETPIEILTNLQRRQYQAHDIKVTSKQASDSEYKSWVRDTQSERPARYNADKRRLHAASGCAGKLVVFAVRLDSFVKPEHKQTFVISTDSAQSLNALRVAILKSMTELPISAEYMHRDVIELTDEYGRDTMLVLKYFGTEVMPRFFNYKKSLERFCRALPLMQENTIDWLSNRLAKCFPSQVSKQIKELKTRYEHHLLLSIKGQSVNELKAILAQMNNSASLHVLECDENEAKQAYLLRFAAAGAAIQYQKLNHRRSAGLLALDIALPRNCSEWYEQLPMTLKQKISHHFYYGHYLCHVFHQDYIVKAGYDPMQVKAELLSFIDTRGAEYPAEHNVGHLYVAKPDLAMNYKQLDPTNTFNPGIGKMSKSRFYQ</sequence>
<dbReference type="EMBL" id="CP072133">
    <property type="protein sequence ID" value="QTH71274.1"/>
    <property type="molecule type" value="Genomic_DNA"/>
</dbReference>
<dbReference type="Proteomes" id="UP000664904">
    <property type="component" value="Chromosome"/>
</dbReference>
<dbReference type="Pfam" id="PF01565">
    <property type="entry name" value="FAD_binding_4"/>
    <property type="match status" value="1"/>
</dbReference>
<dbReference type="GO" id="GO:0022904">
    <property type="term" value="P:respiratory electron transport chain"/>
    <property type="evidence" value="ECO:0007669"/>
    <property type="project" value="InterPro"/>
</dbReference>
<dbReference type="InterPro" id="IPR016173">
    <property type="entry name" value="D-lactate_DH_C-sub2"/>
</dbReference>
<keyword evidence="5" id="KW-0874">Quinone</keyword>
<gene>
    <name evidence="8" type="primary">dld</name>
    <name evidence="8" type="ORF">J5O05_16020</name>
</gene>
<dbReference type="Gene3D" id="3.30.43.10">
    <property type="entry name" value="Uridine Diphospho-n-acetylenolpyruvylglucosamine Reductase, domain 2"/>
    <property type="match status" value="1"/>
</dbReference>
<dbReference type="Gene3D" id="3.30.70.610">
    <property type="entry name" value="D-lactate dehydrogenase, cap domain, subdomain 1"/>
    <property type="match status" value="2"/>
</dbReference>
<evidence type="ECO:0000313" key="9">
    <source>
        <dbReference type="Proteomes" id="UP000664904"/>
    </source>
</evidence>
<organism evidence="8 9">
    <name type="scientific">Pseudoalteromonas xiamenensis</name>
    <dbReference type="NCBI Taxonomy" id="882626"/>
    <lineage>
        <taxon>Bacteria</taxon>
        <taxon>Pseudomonadati</taxon>
        <taxon>Pseudomonadota</taxon>
        <taxon>Gammaproteobacteria</taxon>
        <taxon>Alteromonadales</taxon>
        <taxon>Pseudoalteromonadaceae</taxon>
        <taxon>Pseudoalteromonas</taxon>
    </lineage>
</organism>
<dbReference type="PANTHER" id="PTHR43716">
    <property type="entry name" value="D-2-HYDROXYGLUTARATE DEHYDROGENASE, MITOCHONDRIAL"/>
    <property type="match status" value="1"/>
</dbReference>
<dbReference type="InterPro" id="IPR016166">
    <property type="entry name" value="FAD-bd_PCMH"/>
</dbReference>
<accession>A0A975HKR9</accession>
<keyword evidence="4 5" id="KW-0560">Oxidoreductase</keyword>
<dbReference type="InterPro" id="IPR036318">
    <property type="entry name" value="FAD-bd_PCMH-like_sf"/>
</dbReference>
<dbReference type="InterPro" id="IPR016164">
    <property type="entry name" value="FAD-linked_Oxase-like_C"/>
</dbReference>
<feature type="binding site" evidence="6">
    <location>
        <position position="145"/>
    </location>
    <ligand>
        <name>FAD</name>
        <dbReference type="ChEBI" id="CHEBI:57692"/>
    </ligand>
</feature>
<feature type="binding site" evidence="6">
    <location>
        <position position="138"/>
    </location>
    <ligand>
        <name>FAD</name>
        <dbReference type="ChEBI" id="CHEBI:57692"/>
    </ligand>
</feature>
<dbReference type="AlphaFoldDB" id="A0A975HKR9"/>
<evidence type="ECO:0000259" key="7">
    <source>
        <dbReference type="PROSITE" id="PS51387"/>
    </source>
</evidence>